<dbReference type="AlphaFoldDB" id="A0A1I2UN14"/>
<dbReference type="PANTHER" id="PTHR35788">
    <property type="entry name" value="EXPORTED PROTEIN-RELATED"/>
    <property type="match status" value="1"/>
</dbReference>
<evidence type="ECO:0000313" key="5">
    <source>
        <dbReference type="Proteomes" id="UP000199337"/>
    </source>
</evidence>
<keyword evidence="1" id="KW-0732">Signal</keyword>
<dbReference type="EMBL" id="FOOX01000009">
    <property type="protein sequence ID" value="SFG78438.1"/>
    <property type="molecule type" value="Genomic_DNA"/>
</dbReference>
<dbReference type="Pfam" id="PF04294">
    <property type="entry name" value="VanW"/>
    <property type="match status" value="1"/>
</dbReference>
<feature type="compositionally biased region" description="Polar residues" evidence="2">
    <location>
        <begin position="489"/>
        <end position="510"/>
    </location>
</feature>
<sequence>MAAKRRRKKNQSFIKKAALMTVPVCFALMIIGHYASDKALKAEATEILPGVSVNGVSLSNLERQDGIKRLAQLADEISSQAVEIVYNGVGHSVTLGQLGLTMDNEETIDQALELGKQLGLIRRWQAQLHPVERNLQPVIYLDSEKVHQVLQGICGTMEQKAVNARLAITAGDQVVVEPSQDGYFIDENLFSSQLIERIQNNQSLKLDLPVKVEQPEITAGDIRSWGVIGLVGTFTTSFNAQQTNRTHNIATAAEALDGLLVKPGETVSFNTVVGPRGAEEGYKPANVIVGNKLEEDWGGGVCQVSTTLYNAILLADLDVKERSSHSLPVSYVPVGRDAAVAYGVLDFKFLNNSGSYLLIKTAVQGNGVTVKVFGNDSVKRSVQINSWITETVEPKKIYKIDPAVAPGQPKLVQQGAEGYKVAAERVVLEGDKEIAREPLPASYYQPVEEIVAVNNETEIPRPEAAKPHQPSDQSSTRAGESTGEETPARGSNQQGESTGQQPPAVNTDLN</sequence>
<dbReference type="SMART" id="SM01208">
    <property type="entry name" value="G5"/>
    <property type="match status" value="1"/>
</dbReference>
<feature type="region of interest" description="Disordered" evidence="2">
    <location>
        <begin position="456"/>
        <end position="510"/>
    </location>
</feature>
<dbReference type="STRING" id="341036.SAMN05660649_02710"/>
<evidence type="ECO:0000256" key="1">
    <source>
        <dbReference type="ARBA" id="ARBA00022729"/>
    </source>
</evidence>
<dbReference type="InterPro" id="IPR011098">
    <property type="entry name" value="G5_dom"/>
</dbReference>
<gene>
    <name evidence="4" type="ORF">SAMN05660649_02710</name>
</gene>
<proteinExistence type="predicted"/>
<feature type="compositionally biased region" description="Polar residues" evidence="2">
    <location>
        <begin position="470"/>
        <end position="479"/>
    </location>
</feature>
<dbReference type="RefSeq" id="WP_092471914.1">
    <property type="nucleotide sequence ID" value="NZ_FOOX01000009.1"/>
</dbReference>
<keyword evidence="5" id="KW-1185">Reference proteome</keyword>
<feature type="domain" description="G5" evidence="3">
    <location>
        <begin position="378"/>
        <end position="457"/>
    </location>
</feature>
<protein>
    <submittedName>
        <fullName evidence="4">Vancomycin resistance protein YoaR, contains peptidoglycan-binding and VanW domains</fullName>
    </submittedName>
</protein>
<dbReference type="Proteomes" id="UP000199337">
    <property type="component" value="Unassembled WGS sequence"/>
</dbReference>
<dbReference type="PROSITE" id="PS51109">
    <property type="entry name" value="G5"/>
    <property type="match status" value="1"/>
</dbReference>
<dbReference type="Gene3D" id="2.20.230.10">
    <property type="entry name" value="Resuscitation-promoting factor rpfb"/>
    <property type="match status" value="1"/>
</dbReference>
<dbReference type="Pfam" id="PF12229">
    <property type="entry name" value="PG_binding_4"/>
    <property type="match status" value="1"/>
</dbReference>
<accession>A0A1I2UN14</accession>
<dbReference type="InterPro" id="IPR007391">
    <property type="entry name" value="Vancomycin_resist_VanW"/>
</dbReference>
<dbReference type="Pfam" id="PF07501">
    <property type="entry name" value="G5"/>
    <property type="match status" value="1"/>
</dbReference>
<evidence type="ECO:0000313" key="4">
    <source>
        <dbReference type="EMBL" id="SFG78438.1"/>
    </source>
</evidence>
<dbReference type="PANTHER" id="PTHR35788:SF1">
    <property type="entry name" value="EXPORTED PROTEIN"/>
    <property type="match status" value="1"/>
</dbReference>
<evidence type="ECO:0000256" key="2">
    <source>
        <dbReference type="SAM" id="MobiDB-lite"/>
    </source>
</evidence>
<dbReference type="OrthoDB" id="9797191at2"/>
<dbReference type="InterPro" id="IPR022029">
    <property type="entry name" value="YoaR-like_PG-bd"/>
</dbReference>
<dbReference type="InterPro" id="IPR052913">
    <property type="entry name" value="Glycopeptide_resist_protein"/>
</dbReference>
<evidence type="ECO:0000259" key="3">
    <source>
        <dbReference type="PROSITE" id="PS51109"/>
    </source>
</evidence>
<organism evidence="4 5">
    <name type="scientific">Desulfotruncus arcticus DSM 17038</name>
    <dbReference type="NCBI Taxonomy" id="1121424"/>
    <lineage>
        <taxon>Bacteria</taxon>
        <taxon>Bacillati</taxon>
        <taxon>Bacillota</taxon>
        <taxon>Clostridia</taxon>
        <taxon>Eubacteriales</taxon>
        <taxon>Desulfallaceae</taxon>
        <taxon>Desulfotruncus</taxon>
    </lineage>
</organism>
<reference evidence="5" key="1">
    <citation type="submission" date="2016-10" db="EMBL/GenBank/DDBJ databases">
        <authorList>
            <person name="Varghese N."/>
            <person name="Submissions S."/>
        </authorList>
    </citation>
    <scope>NUCLEOTIDE SEQUENCE [LARGE SCALE GENOMIC DNA]</scope>
    <source>
        <strain evidence="5">DSM 17038</strain>
    </source>
</reference>
<name>A0A1I2UN14_9FIRM</name>